<comment type="caution">
    <text evidence="4">The sequence shown here is derived from an EMBL/GenBank/DDBJ whole genome shotgun (WGS) entry which is preliminary data.</text>
</comment>
<dbReference type="InterPro" id="IPR012373">
    <property type="entry name" value="Ferrdict_sens_TM"/>
</dbReference>
<dbReference type="Proteomes" id="UP000607559">
    <property type="component" value="Unassembled WGS sequence"/>
</dbReference>
<gene>
    <name evidence="4" type="ORF">GCM10011511_25220</name>
</gene>
<reference evidence="4" key="2">
    <citation type="submission" date="2020-09" db="EMBL/GenBank/DDBJ databases">
        <authorList>
            <person name="Sun Q."/>
            <person name="Zhou Y."/>
        </authorList>
    </citation>
    <scope>NUCLEOTIDE SEQUENCE</scope>
    <source>
        <strain evidence="4">CGMCC 1.15448</strain>
    </source>
</reference>
<sequence length="347" mass="38318">MKNTDEHIESLILKQIRQEASAAEQAELQSWLDADPANQAEYEALANLWEASLPVLQPHTFDRSVAWDKMRARIRPVEEPAVVAGAPKQESAVPGETRPVRPFNARRWMAAAAVLLLLAGAGWWYYRASSGGVRTESIVARDGNRRIDLPDGSVAFLRKGGALTYPARFSGHQRLVELEGEAYFEVGHDAASPFVVRTDRSVVEELGTSFVVRQAGPVDEVSVITGMVKCTERAESARSIVLAAGEKAMLTENGFIKNSQSDANILSWKTNILEFNGTPLDQVVADVQDLYGIHIALSPDLRPRAGEIRITARFAHTEQAKEVLEEIKLMSGLAIKQEKDTLVFFRK</sequence>
<dbReference type="AlphaFoldDB" id="A0A8J2UDG0"/>
<organism evidence="4 5">
    <name type="scientific">Puia dinghuensis</name>
    <dbReference type="NCBI Taxonomy" id="1792502"/>
    <lineage>
        <taxon>Bacteria</taxon>
        <taxon>Pseudomonadati</taxon>
        <taxon>Bacteroidota</taxon>
        <taxon>Chitinophagia</taxon>
        <taxon>Chitinophagales</taxon>
        <taxon>Chitinophagaceae</taxon>
        <taxon>Puia</taxon>
    </lineage>
</organism>
<proteinExistence type="predicted"/>
<evidence type="ECO:0000313" key="4">
    <source>
        <dbReference type="EMBL" id="GGB00881.1"/>
    </source>
</evidence>
<accession>A0A8J2UDG0</accession>
<dbReference type="RefSeq" id="WP_188932054.1">
    <property type="nucleotide sequence ID" value="NZ_BMJC01000002.1"/>
</dbReference>
<dbReference type="GO" id="GO:0016989">
    <property type="term" value="F:sigma factor antagonist activity"/>
    <property type="evidence" value="ECO:0007669"/>
    <property type="project" value="TreeGrafter"/>
</dbReference>
<evidence type="ECO:0000256" key="1">
    <source>
        <dbReference type="SAM" id="Phobius"/>
    </source>
</evidence>
<dbReference type="PANTHER" id="PTHR30273">
    <property type="entry name" value="PERIPLASMIC SIGNAL SENSOR AND SIGMA FACTOR ACTIVATOR FECR-RELATED"/>
    <property type="match status" value="1"/>
</dbReference>
<evidence type="ECO:0008006" key="6">
    <source>
        <dbReference type="Google" id="ProtNLM"/>
    </source>
</evidence>
<name>A0A8J2UDG0_9BACT</name>
<keyword evidence="1" id="KW-0472">Membrane</keyword>
<dbReference type="Gene3D" id="2.60.120.1440">
    <property type="match status" value="1"/>
</dbReference>
<evidence type="ECO:0000259" key="2">
    <source>
        <dbReference type="Pfam" id="PF04773"/>
    </source>
</evidence>
<dbReference type="Pfam" id="PF04773">
    <property type="entry name" value="FecR"/>
    <property type="match status" value="1"/>
</dbReference>
<evidence type="ECO:0000313" key="5">
    <source>
        <dbReference type="Proteomes" id="UP000607559"/>
    </source>
</evidence>
<dbReference type="PANTHER" id="PTHR30273:SF2">
    <property type="entry name" value="PROTEIN FECR"/>
    <property type="match status" value="1"/>
</dbReference>
<protein>
    <recommendedName>
        <fullName evidence="6">DUF4974 domain-containing protein</fullName>
    </recommendedName>
</protein>
<evidence type="ECO:0000259" key="3">
    <source>
        <dbReference type="Pfam" id="PF16344"/>
    </source>
</evidence>
<feature type="transmembrane region" description="Helical" evidence="1">
    <location>
        <begin position="108"/>
        <end position="126"/>
    </location>
</feature>
<keyword evidence="1" id="KW-0812">Transmembrane</keyword>
<dbReference type="Pfam" id="PF16344">
    <property type="entry name" value="FecR_C"/>
    <property type="match status" value="1"/>
</dbReference>
<dbReference type="InterPro" id="IPR006860">
    <property type="entry name" value="FecR"/>
</dbReference>
<feature type="domain" description="FecR protein" evidence="2">
    <location>
        <begin position="141"/>
        <end position="229"/>
    </location>
</feature>
<feature type="domain" description="Protein FecR C-terminal" evidence="3">
    <location>
        <begin position="273"/>
        <end position="342"/>
    </location>
</feature>
<dbReference type="EMBL" id="BMJC01000002">
    <property type="protein sequence ID" value="GGB00881.1"/>
    <property type="molecule type" value="Genomic_DNA"/>
</dbReference>
<reference evidence="4" key="1">
    <citation type="journal article" date="2014" name="Int. J. Syst. Evol. Microbiol.">
        <title>Complete genome sequence of Corynebacterium casei LMG S-19264T (=DSM 44701T), isolated from a smear-ripened cheese.</title>
        <authorList>
            <consortium name="US DOE Joint Genome Institute (JGI-PGF)"/>
            <person name="Walter F."/>
            <person name="Albersmeier A."/>
            <person name="Kalinowski J."/>
            <person name="Ruckert C."/>
        </authorList>
    </citation>
    <scope>NUCLEOTIDE SEQUENCE</scope>
    <source>
        <strain evidence="4">CGMCC 1.15448</strain>
    </source>
</reference>
<keyword evidence="1" id="KW-1133">Transmembrane helix</keyword>
<dbReference type="PIRSF" id="PIRSF018266">
    <property type="entry name" value="FecR"/>
    <property type="match status" value="1"/>
</dbReference>
<keyword evidence="5" id="KW-1185">Reference proteome</keyword>
<dbReference type="Gene3D" id="3.55.50.30">
    <property type="match status" value="1"/>
</dbReference>
<dbReference type="InterPro" id="IPR032508">
    <property type="entry name" value="FecR_C"/>
</dbReference>